<keyword evidence="3 6" id="KW-0378">Hydrolase</keyword>
<dbReference type="SFLD" id="SFLDG01129">
    <property type="entry name" value="C1.5:_HAD__Beta-PGM__Phosphata"/>
    <property type="match status" value="1"/>
</dbReference>
<gene>
    <name evidence="7" type="ORF">RB653_007597</name>
</gene>
<evidence type="ECO:0000256" key="1">
    <source>
        <dbReference type="ARBA" id="ARBA00022605"/>
    </source>
</evidence>
<feature type="binding site" evidence="6">
    <location>
        <position position="200"/>
    </location>
    <ligand>
        <name>substrate</name>
    </ligand>
</feature>
<dbReference type="InterPro" id="IPR023943">
    <property type="entry name" value="Enolase-ppase_E1"/>
</dbReference>
<dbReference type="EC" id="3.1.3.77" evidence="6"/>
<evidence type="ECO:0000256" key="2">
    <source>
        <dbReference type="ARBA" id="ARBA00022723"/>
    </source>
</evidence>
<dbReference type="PANTHER" id="PTHR20371">
    <property type="entry name" value="ENOLASE-PHOSPHATASE E1"/>
    <property type="match status" value="1"/>
</dbReference>
<dbReference type="AlphaFoldDB" id="A0AAN7U3Z8"/>
<dbReference type="SFLD" id="SFLDF00044">
    <property type="entry name" value="enolase-phosphatase"/>
    <property type="match status" value="1"/>
</dbReference>
<feature type="binding site" evidence="6">
    <location>
        <begin position="166"/>
        <end position="167"/>
    </location>
    <ligand>
        <name>substrate</name>
    </ligand>
</feature>
<reference evidence="7 8" key="1">
    <citation type="submission" date="2023-11" db="EMBL/GenBank/DDBJ databases">
        <title>Dfirmibasis_genome.</title>
        <authorList>
            <person name="Edelbroek B."/>
            <person name="Kjellin J."/>
            <person name="Jerlstrom-Hultqvist J."/>
            <person name="Soderbom F."/>
        </authorList>
    </citation>
    <scope>NUCLEOTIDE SEQUENCE [LARGE SCALE GENOMIC DNA]</scope>
    <source>
        <strain evidence="7 8">TNS-C-14</strain>
    </source>
</reference>
<evidence type="ECO:0000256" key="4">
    <source>
        <dbReference type="ARBA" id="ARBA00022842"/>
    </source>
</evidence>
<keyword evidence="6" id="KW-0539">Nucleus</keyword>
<comment type="similarity">
    <text evidence="6">Belongs to the HAD-like hydrolase superfamily. MasA/MtnC family.</text>
</comment>
<dbReference type="GO" id="GO:0000287">
    <property type="term" value="F:magnesium ion binding"/>
    <property type="evidence" value="ECO:0007669"/>
    <property type="project" value="UniProtKB-UniRule"/>
</dbReference>
<protein>
    <recommendedName>
        <fullName evidence="6">Enolase-phosphatase E1</fullName>
        <ecNumber evidence="6">3.1.3.77</ecNumber>
    </recommendedName>
    <alternativeName>
        <fullName evidence="6">2,3-diketo-5-methylthio-1-phosphopentane phosphatase</fullName>
    </alternativeName>
</protein>
<comment type="cofactor">
    <cofactor evidence="6">
        <name>Mg(2+)</name>
        <dbReference type="ChEBI" id="CHEBI:18420"/>
    </cofactor>
    <text evidence="6">Binds 1 Mg(2+) ion per subunit.</text>
</comment>
<dbReference type="EMBL" id="JAVFKY010000005">
    <property type="protein sequence ID" value="KAK5576453.1"/>
    <property type="molecule type" value="Genomic_DNA"/>
</dbReference>
<dbReference type="InterPro" id="IPR036412">
    <property type="entry name" value="HAD-like_sf"/>
</dbReference>
<sequence>MTSNNNNNNNNNNNIINTVILDIEGTTTPISFVHDVLFPYIRENLVKHINRKWGSEELKQDIKELYNLYLEDNKASELVVNNQFNTPEILNPDEENVDEEKLIESIIRNVIYQMDNDRKSTALKQLQGHMWLEGYEKELIKGIVFPEVPKAFENWKLNHIDIYIYSSGSIAAQKLLFNYSNFGSLLPYIKGHFDTTIGGKLHPSSYEKILSTINNGSPNNYLFVTDSILEAKAAREAGLNVCLSVRDSNPPIVDRQLLTTFDQVSSFDQLFNKYNFKN</sequence>
<evidence type="ECO:0000313" key="8">
    <source>
        <dbReference type="Proteomes" id="UP001344447"/>
    </source>
</evidence>
<dbReference type="Gene3D" id="1.10.720.60">
    <property type="match status" value="1"/>
</dbReference>
<comment type="function">
    <text evidence="6">Bifunctional enzyme that catalyzes the enolization of 2,3-diketo-5-methylthiopentyl-1-phosphate (DK-MTP-1-P) into the intermediate 2-hydroxy-3-keto-5-methylthiopentenyl-1-phosphate (HK-MTPenyl-1-P), which is then dephosphorylated to form the acireductone 1,2-dihydroxy-3-keto-5-methylthiopentene (DHK-MTPene).</text>
</comment>
<dbReference type="HAMAP" id="MF_03117">
    <property type="entry name" value="Salvage_MtnC_euk"/>
    <property type="match status" value="1"/>
</dbReference>
<dbReference type="SUPFAM" id="SSF56784">
    <property type="entry name" value="HAD-like"/>
    <property type="match status" value="1"/>
</dbReference>
<comment type="pathway">
    <text evidence="6">Amino-acid biosynthesis; L-methionine biosynthesis via salvage pathway; L-methionine from S-methyl-5-thio-alpha-D-ribose 1-phosphate: step 4/6.</text>
</comment>
<dbReference type="GO" id="GO:0005737">
    <property type="term" value="C:cytoplasm"/>
    <property type="evidence" value="ECO:0007669"/>
    <property type="project" value="UniProtKB-SubCell"/>
</dbReference>
<accession>A0AAN7U3Z8</accession>
<dbReference type="GO" id="GO:0005634">
    <property type="term" value="C:nucleus"/>
    <property type="evidence" value="ECO:0007669"/>
    <property type="project" value="UniProtKB-SubCell"/>
</dbReference>
<feature type="binding site" evidence="6">
    <location>
        <position position="226"/>
    </location>
    <ligand>
        <name>Mg(2+)</name>
        <dbReference type="ChEBI" id="CHEBI:18420"/>
    </ligand>
</feature>
<evidence type="ECO:0000313" key="7">
    <source>
        <dbReference type="EMBL" id="KAK5576453.1"/>
    </source>
</evidence>
<dbReference type="SFLD" id="SFLDS00003">
    <property type="entry name" value="Haloacid_Dehalogenase"/>
    <property type="match status" value="1"/>
</dbReference>
<dbReference type="Pfam" id="PF00702">
    <property type="entry name" value="Hydrolase"/>
    <property type="match status" value="1"/>
</dbReference>
<comment type="caution">
    <text evidence="7">The sequence shown here is derived from an EMBL/GenBank/DDBJ whole genome shotgun (WGS) entry which is preliminary data.</text>
</comment>
<keyword evidence="8" id="KW-1185">Reference proteome</keyword>
<evidence type="ECO:0000256" key="3">
    <source>
        <dbReference type="ARBA" id="ARBA00022801"/>
    </source>
</evidence>
<comment type="subcellular location">
    <subcellularLocation>
        <location evidence="6">Cytoplasm</location>
    </subcellularLocation>
    <subcellularLocation>
        <location evidence="6">Nucleus</location>
    </subcellularLocation>
</comment>
<dbReference type="PANTHER" id="PTHR20371:SF1">
    <property type="entry name" value="ENOLASE-PHOSPHATASE E1"/>
    <property type="match status" value="1"/>
</dbReference>
<proteinExistence type="inferred from homology"/>
<keyword evidence="2 6" id="KW-0479">Metal-binding</keyword>
<feature type="binding site" evidence="6">
    <location>
        <position position="24"/>
    </location>
    <ligand>
        <name>Mg(2+)</name>
        <dbReference type="ChEBI" id="CHEBI:18420"/>
    </ligand>
</feature>
<keyword evidence="6" id="KW-0963">Cytoplasm</keyword>
<name>A0AAN7U3Z8_9MYCE</name>
<dbReference type="CDD" id="cd01629">
    <property type="entry name" value="HAD_EP"/>
    <property type="match status" value="1"/>
</dbReference>
<dbReference type="GO" id="GO:0043874">
    <property type="term" value="F:acireductone synthase activity"/>
    <property type="evidence" value="ECO:0007669"/>
    <property type="project" value="UniProtKB-EC"/>
</dbReference>
<comment type="catalytic activity">
    <reaction evidence="6">
        <text>5-methylsulfanyl-2,3-dioxopentyl phosphate + H2O = 1,2-dihydroxy-5-(methylsulfanyl)pent-1-en-3-one + phosphate</text>
        <dbReference type="Rhea" id="RHEA:21700"/>
        <dbReference type="ChEBI" id="CHEBI:15377"/>
        <dbReference type="ChEBI" id="CHEBI:43474"/>
        <dbReference type="ChEBI" id="CHEBI:49252"/>
        <dbReference type="ChEBI" id="CHEBI:58828"/>
        <dbReference type="EC" id="3.1.3.77"/>
    </reaction>
</comment>
<comment type="pathway">
    <text evidence="6">Amino-acid biosynthesis; L-methionine biosynthesis via salvage pathway; L-methionine from S-methyl-5-thio-alpha-D-ribose 1-phosphate: step 3/6.</text>
</comment>
<dbReference type="InterPro" id="IPR027511">
    <property type="entry name" value="ENOPH1_eukaryotes"/>
</dbReference>
<dbReference type="Proteomes" id="UP001344447">
    <property type="component" value="Unassembled WGS sequence"/>
</dbReference>
<dbReference type="FunFam" id="1.10.720.60:FF:000011">
    <property type="entry name" value="enolase-phosphatase E1-like"/>
    <property type="match status" value="1"/>
</dbReference>
<dbReference type="GO" id="GO:0019509">
    <property type="term" value="P:L-methionine salvage from methylthioadenosine"/>
    <property type="evidence" value="ECO:0007669"/>
    <property type="project" value="UniProtKB-UniRule"/>
</dbReference>
<keyword evidence="5 6" id="KW-0486">Methionine biosynthesis</keyword>
<keyword evidence="1 6" id="KW-0028">Amino-acid biosynthesis</keyword>
<feature type="binding site" evidence="6">
    <location>
        <position position="22"/>
    </location>
    <ligand>
        <name>Mg(2+)</name>
        <dbReference type="ChEBI" id="CHEBI:18420"/>
    </ligand>
</feature>
<keyword evidence="4 6" id="KW-0460">Magnesium</keyword>
<comment type="subunit">
    <text evidence="6">Monomer.</text>
</comment>
<dbReference type="NCBIfam" id="TIGR01691">
    <property type="entry name" value="enolase-ppase"/>
    <property type="match status" value="1"/>
</dbReference>
<organism evidence="7 8">
    <name type="scientific">Dictyostelium firmibasis</name>
    <dbReference type="NCBI Taxonomy" id="79012"/>
    <lineage>
        <taxon>Eukaryota</taxon>
        <taxon>Amoebozoa</taxon>
        <taxon>Evosea</taxon>
        <taxon>Eumycetozoa</taxon>
        <taxon>Dictyostelia</taxon>
        <taxon>Dictyosteliales</taxon>
        <taxon>Dictyosteliaceae</taxon>
        <taxon>Dictyostelium</taxon>
    </lineage>
</organism>
<dbReference type="InterPro" id="IPR023214">
    <property type="entry name" value="HAD_sf"/>
</dbReference>
<dbReference type="Gene3D" id="3.40.50.1000">
    <property type="entry name" value="HAD superfamily/HAD-like"/>
    <property type="match status" value="1"/>
</dbReference>
<evidence type="ECO:0000256" key="5">
    <source>
        <dbReference type="ARBA" id="ARBA00023167"/>
    </source>
</evidence>
<dbReference type="SFLD" id="SFLDG01133">
    <property type="entry name" value="C1.5.4:_Enolase-phosphatase_Li"/>
    <property type="match status" value="1"/>
</dbReference>
<evidence type="ECO:0000256" key="6">
    <source>
        <dbReference type="HAMAP-Rule" id="MF_03117"/>
    </source>
</evidence>